<comment type="caution">
    <text evidence="2">The sequence shown here is derived from an EMBL/GenBank/DDBJ whole genome shotgun (WGS) entry which is preliminary data.</text>
</comment>
<dbReference type="SMART" id="SM00530">
    <property type="entry name" value="HTH_XRE"/>
    <property type="match status" value="1"/>
</dbReference>
<reference evidence="3" key="1">
    <citation type="journal article" date="2019" name="Int. J. Syst. Evol. Microbiol.">
        <title>The Global Catalogue of Microorganisms (GCM) 10K type strain sequencing project: providing services to taxonomists for standard genome sequencing and annotation.</title>
        <authorList>
            <consortium name="The Broad Institute Genomics Platform"/>
            <consortium name="The Broad Institute Genome Sequencing Center for Infectious Disease"/>
            <person name="Wu L."/>
            <person name="Ma J."/>
        </authorList>
    </citation>
    <scope>NUCLEOTIDE SEQUENCE [LARGE SCALE GENOMIC DNA]</scope>
    <source>
        <strain evidence="3">JCM 3369</strain>
    </source>
</reference>
<dbReference type="RefSeq" id="WP_149892699.1">
    <property type="nucleotide sequence ID" value="NZ_JBHUFA010000004.1"/>
</dbReference>
<name>A0ABW4JYS5_9HYPH</name>
<feature type="domain" description="HTH cro/C1-type" evidence="1">
    <location>
        <begin position="42"/>
        <end position="65"/>
    </location>
</feature>
<dbReference type="Gene3D" id="1.10.260.40">
    <property type="entry name" value="lambda repressor-like DNA-binding domains"/>
    <property type="match status" value="1"/>
</dbReference>
<keyword evidence="3" id="KW-1185">Reference proteome</keyword>
<sequence length="130" mass="14136">MTPLQNRIRQRLEDLGLSPVNASLRVGTNPELIRQLLRQKHGTANPRRDTLNKVATALETSVAWLLGEDMTAAAPDAGAPAPALDPDRHLRATRAALAAIEAQNLSLDPTTLSRLIEIFYTATPRPLDAQ</sequence>
<dbReference type="InterPro" id="IPR001387">
    <property type="entry name" value="Cro/C1-type_HTH"/>
</dbReference>
<protein>
    <submittedName>
        <fullName evidence="2">Helix-turn-helix domain-containing protein</fullName>
    </submittedName>
</protein>
<dbReference type="Proteomes" id="UP001597327">
    <property type="component" value="Unassembled WGS sequence"/>
</dbReference>
<accession>A0ABW4JYS5</accession>
<dbReference type="InterPro" id="IPR010982">
    <property type="entry name" value="Lambda_DNA-bd_dom_sf"/>
</dbReference>
<dbReference type="CDD" id="cd00093">
    <property type="entry name" value="HTH_XRE"/>
    <property type="match status" value="1"/>
</dbReference>
<organism evidence="2 3">
    <name type="scientific">Roseibium aestuarii</name>
    <dbReference type="NCBI Taxonomy" id="2600299"/>
    <lineage>
        <taxon>Bacteria</taxon>
        <taxon>Pseudomonadati</taxon>
        <taxon>Pseudomonadota</taxon>
        <taxon>Alphaproteobacteria</taxon>
        <taxon>Hyphomicrobiales</taxon>
        <taxon>Stappiaceae</taxon>
        <taxon>Roseibium</taxon>
    </lineage>
</organism>
<dbReference type="SUPFAM" id="SSF47413">
    <property type="entry name" value="lambda repressor-like DNA-binding domains"/>
    <property type="match status" value="1"/>
</dbReference>
<proteinExistence type="predicted"/>
<evidence type="ECO:0000313" key="3">
    <source>
        <dbReference type="Proteomes" id="UP001597327"/>
    </source>
</evidence>
<dbReference type="PROSITE" id="PS50943">
    <property type="entry name" value="HTH_CROC1"/>
    <property type="match status" value="1"/>
</dbReference>
<gene>
    <name evidence="2" type="ORF">ACFSC7_12920</name>
</gene>
<dbReference type="EMBL" id="JBHUFA010000004">
    <property type="protein sequence ID" value="MFD1696424.1"/>
    <property type="molecule type" value="Genomic_DNA"/>
</dbReference>
<evidence type="ECO:0000259" key="1">
    <source>
        <dbReference type="PROSITE" id="PS50943"/>
    </source>
</evidence>
<evidence type="ECO:0000313" key="2">
    <source>
        <dbReference type="EMBL" id="MFD1696424.1"/>
    </source>
</evidence>